<comment type="caution">
    <text evidence="2">The sequence shown here is derived from an EMBL/GenBank/DDBJ whole genome shotgun (WGS) entry which is preliminary data.</text>
</comment>
<protein>
    <submittedName>
        <fullName evidence="2">T9SS type A sorting domain-containing protein</fullName>
    </submittedName>
</protein>
<evidence type="ECO:0000313" key="2">
    <source>
        <dbReference type="EMBL" id="KAA9340566.1"/>
    </source>
</evidence>
<dbReference type="Proteomes" id="UP000326570">
    <property type="component" value="Unassembled WGS sequence"/>
</dbReference>
<proteinExistence type="predicted"/>
<dbReference type="InterPro" id="IPR026444">
    <property type="entry name" value="Secre_tail"/>
</dbReference>
<keyword evidence="3" id="KW-1185">Reference proteome</keyword>
<organism evidence="2 3">
    <name type="scientific">Adhaeribacter soli</name>
    <dbReference type="NCBI Taxonomy" id="2607655"/>
    <lineage>
        <taxon>Bacteria</taxon>
        <taxon>Pseudomonadati</taxon>
        <taxon>Bacteroidota</taxon>
        <taxon>Cytophagia</taxon>
        <taxon>Cytophagales</taxon>
        <taxon>Hymenobacteraceae</taxon>
        <taxon>Adhaeribacter</taxon>
    </lineage>
</organism>
<evidence type="ECO:0000313" key="3">
    <source>
        <dbReference type="Proteomes" id="UP000326570"/>
    </source>
</evidence>
<feature type="signal peptide" evidence="1">
    <location>
        <begin position="1"/>
        <end position="24"/>
    </location>
</feature>
<dbReference type="RefSeq" id="WP_150902478.1">
    <property type="nucleotide sequence ID" value="NZ_VTWT01000002.1"/>
</dbReference>
<dbReference type="NCBIfam" id="TIGR04183">
    <property type="entry name" value="Por_Secre_tail"/>
    <property type="match status" value="1"/>
</dbReference>
<evidence type="ECO:0000256" key="1">
    <source>
        <dbReference type="SAM" id="SignalP"/>
    </source>
</evidence>
<dbReference type="AlphaFoldDB" id="A0A5N1J243"/>
<sequence>MKKKLLSLLLLTMVVAGYSRQVLASHMSGSELTYSCVAPNMYIISLKYYRVCGMAQLNNAFTAIAKANTCGAAIGQKQITLNKAGNNRIAQPYCATGPNNCTGSAQAFNYEEVLYTGNVTFTAAEASCPDWFISLLECDRPNSANLQGVNCLYTEAYLNLSAGLNNSSPQFMDLEPPFVALNNQVGLTAFALESDGDSVVYSLQPALSDANTPVQYLQGFSAQNFIPTLAPIRLDPENGSMSFIPTTFQAGNPGSGANFYFAVVQADEYRKVGGTMQKIGHVRRDMVIHVIDSAPNLNPKIAGVTANGVTLAPASVIELRPGSPLTFQFNASDQNPADVLEISSNAATMLPNASFTVVQGAQPGGTVSWTPTAANVRSRPYFFHVTVKDNACPVRGFQTYTFAVRVSASGAVTGIKESTKNTLEFVAYPNPFKNEVSFRINRSPASEQTIIIYNALGQKIDQIPVKKEEAGNGVKWTNAGKFAPGQYVARLLDGNTIKQTVKFSKL</sequence>
<keyword evidence="1" id="KW-0732">Signal</keyword>
<dbReference type="EMBL" id="VTWT01000002">
    <property type="protein sequence ID" value="KAA9340566.1"/>
    <property type="molecule type" value="Genomic_DNA"/>
</dbReference>
<name>A0A5N1J243_9BACT</name>
<reference evidence="2 3" key="1">
    <citation type="submission" date="2019-09" db="EMBL/GenBank/DDBJ databases">
        <title>Genome sequence of Adhaeribacter sp. M2.</title>
        <authorList>
            <person name="Srinivasan S."/>
        </authorList>
    </citation>
    <scope>NUCLEOTIDE SEQUENCE [LARGE SCALE GENOMIC DNA]</scope>
    <source>
        <strain evidence="2 3">M2</strain>
    </source>
</reference>
<accession>A0A5N1J243</accession>
<feature type="chain" id="PRO_5024869343" evidence="1">
    <location>
        <begin position="25"/>
        <end position="506"/>
    </location>
</feature>
<gene>
    <name evidence="2" type="ORF">F0P94_03825</name>
</gene>